<dbReference type="AlphaFoldDB" id="A0A0F9D667"/>
<organism evidence="1">
    <name type="scientific">marine sediment metagenome</name>
    <dbReference type="NCBI Taxonomy" id="412755"/>
    <lineage>
        <taxon>unclassified sequences</taxon>
        <taxon>metagenomes</taxon>
        <taxon>ecological metagenomes</taxon>
    </lineage>
</organism>
<reference evidence="1" key="1">
    <citation type="journal article" date="2015" name="Nature">
        <title>Complex archaea that bridge the gap between prokaryotes and eukaryotes.</title>
        <authorList>
            <person name="Spang A."/>
            <person name="Saw J.H."/>
            <person name="Jorgensen S.L."/>
            <person name="Zaremba-Niedzwiedzka K."/>
            <person name="Martijn J."/>
            <person name="Lind A.E."/>
            <person name="van Eijk R."/>
            <person name="Schleper C."/>
            <person name="Guy L."/>
            <person name="Ettema T.J."/>
        </authorList>
    </citation>
    <scope>NUCLEOTIDE SEQUENCE</scope>
</reference>
<evidence type="ECO:0000313" key="1">
    <source>
        <dbReference type="EMBL" id="KKL13256.1"/>
    </source>
</evidence>
<feature type="non-terminal residue" evidence="1">
    <location>
        <position position="27"/>
    </location>
</feature>
<accession>A0A0F9D667</accession>
<gene>
    <name evidence="1" type="ORF">LCGC14_2527600</name>
</gene>
<name>A0A0F9D667_9ZZZZ</name>
<protein>
    <submittedName>
        <fullName evidence="1">Uncharacterized protein</fullName>
    </submittedName>
</protein>
<sequence length="27" mass="3225">MMNIFEALRKDHDIQRKLADELIETHG</sequence>
<dbReference type="EMBL" id="LAZR01040934">
    <property type="protein sequence ID" value="KKL13256.1"/>
    <property type="molecule type" value="Genomic_DNA"/>
</dbReference>
<proteinExistence type="predicted"/>
<comment type="caution">
    <text evidence="1">The sequence shown here is derived from an EMBL/GenBank/DDBJ whole genome shotgun (WGS) entry which is preliminary data.</text>
</comment>